<comment type="caution">
    <text evidence="1">The sequence shown here is derived from an EMBL/GenBank/DDBJ whole genome shotgun (WGS) entry which is preliminary data.</text>
</comment>
<organism evidence="1 2">
    <name type="scientific">Leptospira ellinghausenii</name>
    <dbReference type="NCBI Taxonomy" id="1917822"/>
    <lineage>
        <taxon>Bacteria</taxon>
        <taxon>Pseudomonadati</taxon>
        <taxon>Spirochaetota</taxon>
        <taxon>Spirochaetia</taxon>
        <taxon>Leptospirales</taxon>
        <taxon>Leptospiraceae</taxon>
        <taxon>Leptospira</taxon>
    </lineage>
</organism>
<protein>
    <submittedName>
        <fullName evidence="1">Uncharacterized protein</fullName>
    </submittedName>
</protein>
<proteinExistence type="predicted"/>
<accession>A0A2P2DAV7</accession>
<evidence type="ECO:0000313" key="2">
    <source>
        <dbReference type="Proteomes" id="UP000245206"/>
    </source>
</evidence>
<gene>
    <name evidence="1" type="ORF">LPTSP2_10580</name>
</gene>
<dbReference type="EMBL" id="BFAZ01000005">
    <property type="protein sequence ID" value="GBF41777.1"/>
    <property type="molecule type" value="Genomic_DNA"/>
</dbReference>
<evidence type="ECO:0000313" key="1">
    <source>
        <dbReference type="EMBL" id="GBF41777.1"/>
    </source>
</evidence>
<name>A0A2P2DAV7_9LEPT</name>
<dbReference type="RefSeq" id="WP_245918285.1">
    <property type="nucleotide sequence ID" value="NZ_BFAZ01000005.1"/>
</dbReference>
<sequence>MPSQKSTIPFYNRVQWLTLKLIWKSLRAKEVIPFLFQFIKEKFRLNRSNFGKEWNSKWQSNTNKLNPLDLIAFFIAYKEVTSQERALVLLMKILKQQSTEVFLEMVDVLRKYGIRVV</sequence>
<dbReference type="Proteomes" id="UP000245206">
    <property type="component" value="Unassembled WGS sequence"/>
</dbReference>
<keyword evidence="2" id="KW-1185">Reference proteome</keyword>
<dbReference type="AlphaFoldDB" id="A0A2P2DAV7"/>
<reference evidence="2" key="1">
    <citation type="journal article" date="2019" name="Microbiol. Immunol.">
        <title>Molecular and phenotypic characterization of Leptospira johnsonii sp. nov., Leptospira ellinghausenii sp. nov. and Leptospira ryugenii sp. nov. isolated from soil and water in Japan.</title>
        <authorList>
            <person name="Masuzawa T."/>
            <person name="Saito M."/>
            <person name="Nakao R."/>
            <person name="Nikaido Y."/>
            <person name="Matsumoto M."/>
            <person name="Ogawa M."/>
            <person name="Yokoyama M."/>
            <person name="Hidaka Y."/>
            <person name="Tomita J."/>
            <person name="Sakakibara K."/>
            <person name="Suzuki K."/>
            <person name="Yasuda S."/>
            <person name="Sato H."/>
            <person name="Yamaguchi M."/>
            <person name="Yoshida S.I."/>
            <person name="Koizumi N."/>
            <person name="Kawamura Y."/>
        </authorList>
    </citation>
    <scope>NUCLEOTIDE SEQUENCE [LARGE SCALE GENOMIC DNA]</scope>
    <source>
        <strain evidence="2">E18</strain>
    </source>
</reference>